<dbReference type="AlphaFoldDB" id="A0A0W0FYU7"/>
<evidence type="ECO:0000313" key="2">
    <source>
        <dbReference type="EMBL" id="KTB41466.1"/>
    </source>
</evidence>
<feature type="region of interest" description="Disordered" evidence="1">
    <location>
        <begin position="1"/>
        <end position="50"/>
    </location>
</feature>
<dbReference type="EMBL" id="LATX01001456">
    <property type="protein sequence ID" value="KTB41466.1"/>
    <property type="molecule type" value="Genomic_DNA"/>
</dbReference>
<protein>
    <submittedName>
        <fullName evidence="2">Uncharacterized protein</fullName>
    </submittedName>
</protein>
<feature type="compositionally biased region" description="Basic and acidic residues" evidence="1">
    <location>
        <begin position="20"/>
        <end position="36"/>
    </location>
</feature>
<feature type="compositionally biased region" description="Polar residues" evidence="1">
    <location>
        <begin position="1"/>
        <end position="12"/>
    </location>
</feature>
<gene>
    <name evidence="2" type="ORF">WG66_5959</name>
</gene>
<sequence>MITRFGMSTTPPRSRAPNLKLEDQTSESGKHLRSSEHASSARTLSNGYPG</sequence>
<accession>A0A0W0FYU7</accession>
<evidence type="ECO:0000256" key="1">
    <source>
        <dbReference type="SAM" id="MobiDB-lite"/>
    </source>
</evidence>
<organism evidence="2 3">
    <name type="scientific">Moniliophthora roreri</name>
    <name type="common">Frosty pod rot fungus</name>
    <name type="synonym">Monilia roreri</name>
    <dbReference type="NCBI Taxonomy" id="221103"/>
    <lineage>
        <taxon>Eukaryota</taxon>
        <taxon>Fungi</taxon>
        <taxon>Dikarya</taxon>
        <taxon>Basidiomycota</taxon>
        <taxon>Agaricomycotina</taxon>
        <taxon>Agaricomycetes</taxon>
        <taxon>Agaricomycetidae</taxon>
        <taxon>Agaricales</taxon>
        <taxon>Marasmiineae</taxon>
        <taxon>Marasmiaceae</taxon>
        <taxon>Moniliophthora</taxon>
    </lineage>
</organism>
<evidence type="ECO:0000313" key="3">
    <source>
        <dbReference type="Proteomes" id="UP000054988"/>
    </source>
</evidence>
<comment type="caution">
    <text evidence="2">The sequence shown here is derived from an EMBL/GenBank/DDBJ whole genome shotgun (WGS) entry which is preliminary data.</text>
</comment>
<dbReference type="Proteomes" id="UP000054988">
    <property type="component" value="Unassembled WGS sequence"/>
</dbReference>
<name>A0A0W0FYU7_MONRR</name>
<feature type="compositionally biased region" description="Polar residues" evidence="1">
    <location>
        <begin position="37"/>
        <end position="50"/>
    </location>
</feature>
<proteinExistence type="predicted"/>
<reference evidence="2 3" key="1">
    <citation type="submission" date="2015-12" db="EMBL/GenBank/DDBJ databases">
        <title>Draft genome sequence of Moniliophthora roreri, the causal agent of frosty pod rot of cacao.</title>
        <authorList>
            <person name="Aime M.C."/>
            <person name="Diaz-Valderrama J.R."/>
            <person name="Kijpornyongpan T."/>
            <person name="Phillips-Mora W."/>
        </authorList>
    </citation>
    <scope>NUCLEOTIDE SEQUENCE [LARGE SCALE GENOMIC DNA]</scope>
    <source>
        <strain evidence="2 3">MCA 2952</strain>
    </source>
</reference>